<dbReference type="InterPro" id="IPR038157">
    <property type="entry name" value="FeoA_core_dom"/>
</dbReference>
<sequence length="89" mass="10014">MSILYSLNNLPQGGIAYIEKIVANPIFGEQDQVVSRRLADLGFSPYIPIKIIAKGWLGRGPYVVQLNHHTQFSLRRAEAEKIVCTLHHT</sequence>
<reference evidence="2" key="1">
    <citation type="submission" date="2017-06" db="EMBL/GenBank/DDBJ databases">
        <title>Genome sequencing of pathogenic and non-pathogenic strains within Bisgaard taxon 40.</title>
        <authorList>
            <person name="Ladner J.T."/>
            <person name="Lovett S.P."/>
            <person name="Koroleva G."/>
            <person name="Lorch J.M."/>
        </authorList>
    </citation>
    <scope>NUCLEOTIDE SEQUENCE</scope>
    <source>
        <strain evidence="2">27576-1-I1</strain>
    </source>
</reference>
<feature type="domain" description="Ferrous iron transporter FeoA-like" evidence="1">
    <location>
        <begin position="5"/>
        <end position="86"/>
    </location>
</feature>
<proteinExistence type="predicted"/>
<dbReference type="Pfam" id="PF04023">
    <property type="entry name" value="FeoA"/>
    <property type="match status" value="1"/>
</dbReference>
<dbReference type="AlphaFoldDB" id="A0A8D4LJG3"/>
<dbReference type="GO" id="GO:0046914">
    <property type="term" value="F:transition metal ion binding"/>
    <property type="evidence" value="ECO:0007669"/>
    <property type="project" value="InterPro"/>
</dbReference>
<evidence type="ECO:0000313" key="2">
    <source>
        <dbReference type="EMBL" id="QDJ14774.1"/>
    </source>
</evidence>
<dbReference type="SUPFAM" id="SSF50037">
    <property type="entry name" value="C-terminal domain of transcriptional repressors"/>
    <property type="match status" value="1"/>
</dbReference>
<dbReference type="Gene3D" id="2.30.30.90">
    <property type="match status" value="1"/>
</dbReference>
<gene>
    <name evidence="2" type="ORF">CEP48_04740</name>
</gene>
<protein>
    <submittedName>
        <fullName evidence="2">Iron transporter</fullName>
    </submittedName>
</protein>
<name>A0A8D4LJG3_9PAST</name>
<accession>A0A8D4LJG3</accession>
<dbReference type="InterPro" id="IPR007167">
    <property type="entry name" value="Fe-transptr_FeoA-like"/>
</dbReference>
<keyword evidence="3" id="KW-1185">Reference proteome</keyword>
<dbReference type="RefSeq" id="WP_261920701.1">
    <property type="nucleotide sequence ID" value="NZ_CP022011.1"/>
</dbReference>
<dbReference type="InterPro" id="IPR008988">
    <property type="entry name" value="Transcriptional_repressor_C"/>
</dbReference>
<organism evidence="2 3">
    <name type="scientific">Mergibacter septicus</name>
    <dbReference type="NCBI Taxonomy" id="221402"/>
    <lineage>
        <taxon>Bacteria</taxon>
        <taxon>Pseudomonadati</taxon>
        <taxon>Pseudomonadota</taxon>
        <taxon>Gammaproteobacteria</taxon>
        <taxon>Pasteurellales</taxon>
        <taxon>Pasteurellaceae</taxon>
        <taxon>Mergibacter</taxon>
    </lineage>
</organism>
<dbReference type="Proteomes" id="UP000955338">
    <property type="component" value="Chromosome"/>
</dbReference>
<evidence type="ECO:0000259" key="1">
    <source>
        <dbReference type="SMART" id="SM00899"/>
    </source>
</evidence>
<evidence type="ECO:0000313" key="3">
    <source>
        <dbReference type="Proteomes" id="UP000955338"/>
    </source>
</evidence>
<dbReference type="EMBL" id="CP022011">
    <property type="protein sequence ID" value="QDJ14774.1"/>
    <property type="molecule type" value="Genomic_DNA"/>
</dbReference>
<dbReference type="SMART" id="SM00899">
    <property type="entry name" value="FeoA"/>
    <property type="match status" value="1"/>
</dbReference>